<evidence type="ECO:0000256" key="1">
    <source>
        <dbReference type="ARBA" id="ARBA00005233"/>
    </source>
</evidence>
<keyword evidence="6" id="KW-1185">Reference proteome</keyword>
<dbReference type="Proteomes" id="UP000553442">
    <property type="component" value="Unassembled WGS sequence"/>
</dbReference>
<accession>A0A7W5PD51</accession>
<sequence length="152" mass="16166">MKKQGLNKYVKHGQGGFTLIELLIVVAIIGILAAIAIPRYQDYIVRSQFSSALSTVRGVLTQSEDNVLNGRTLTVTPGTAGYIGVGGNQPNGEITLANEDASNAEITFTFWSSDGIPSVLQGQGFTFARDPDAGWNCTATITDDNIVPNSCQ</sequence>
<dbReference type="Pfam" id="PF07963">
    <property type="entry name" value="N_methyl"/>
    <property type="match status" value="1"/>
</dbReference>
<comment type="caution">
    <text evidence="5">The sequence shown here is derived from an EMBL/GenBank/DDBJ whole genome shotgun (WGS) entry which is preliminary data.</text>
</comment>
<dbReference type="GO" id="GO:0007155">
    <property type="term" value="P:cell adhesion"/>
    <property type="evidence" value="ECO:0007669"/>
    <property type="project" value="InterPro"/>
</dbReference>
<dbReference type="InterPro" id="IPR001082">
    <property type="entry name" value="Pilin"/>
</dbReference>
<keyword evidence="4" id="KW-0472">Membrane</keyword>
<dbReference type="InterPro" id="IPR012902">
    <property type="entry name" value="N_methyl_site"/>
</dbReference>
<evidence type="ECO:0000256" key="4">
    <source>
        <dbReference type="SAM" id="Phobius"/>
    </source>
</evidence>
<dbReference type="Pfam" id="PF00114">
    <property type="entry name" value="Pilin"/>
    <property type="match status" value="1"/>
</dbReference>
<keyword evidence="2" id="KW-0488">Methylation</keyword>
<dbReference type="EMBL" id="JACHZF010000044">
    <property type="protein sequence ID" value="MBB3332661.1"/>
    <property type="molecule type" value="Genomic_DNA"/>
</dbReference>
<name>A0A7W5PD51_9GAMM</name>
<dbReference type="RefSeq" id="WP_183334379.1">
    <property type="nucleotide sequence ID" value="NZ_JACHZF010000044.1"/>
</dbReference>
<reference evidence="5 6" key="1">
    <citation type="submission" date="2020-08" db="EMBL/GenBank/DDBJ databases">
        <title>Genomic Encyclopedia of Archaeal and Bacterial Type Strains, Phase II (KMG-II): from individual species to whole genera.</title>
        <authorList>
            <person name="Goeker M."/>
        </authorList>
    </citation>
    <scope>NUCLEOTIDE SEQUENCE [LARGE SCALE GENOMIC DNA]</scope>
    <source>
        <strain evidence="5 6">5AG</strain>
    </source>
</reference>
<comment type="similarity">
    <text evidence="1 3">Belongs to the N-Me-Phe pilin family.</text>
</comment>
<gene>
    <name evidence="5" type="ORF">BDK63_003561</name>
</gene>
<feature type="transmembrane region" description="Helical" evidence="4">
    <location>
        <begin position="16"/>
        <end position="37"/>
    </location>
</feature>
<keyword evidence="4" id="KW-1133">Transmembrane helix</keyword>
<dbReference type="AlphaFoldDB" id="A0A7W5PD51"/>
<dbReference type="GO" id="GO:0009289">
    <property type="term" value="C:pilus"/>
    <property type="evidence" value="ECO:0007669"/>
    <property type="project" value="InterPro"/>
</dbReference>
<organism evidence="5 6">
    <name type="scientific">Halomonas campaniensis</name>
    <dbReference type="NCBI Taxonomy" id="213554"/>
    <lineage>
        <taxon>Bacteria</taxon>
        <taxon>Pseudomonadati</taxon>
        <taxon>Pseudomonadota</taxon>
        <taxon>Gammaproteobacteria</taxon>
        <taxon>Oceanospirillales</taxon>
        <taxon>Halomonadaceae</taxon>
        <taxon>Halomonas</taxon>
    </lineage>
</organism>
<proteinExistence type="inferred from homology"/>
<dbReference type="NCBIfam" id="TIGR02532">
    <property type="entry name" value="IV_pilin_GFxxxE"/>
    <property type="match status" value="1"/>
</dbReference>
<dbReference type="InterPro" id="IPR045584">
    <property type="entry name" value="Pilin-like"/>
</dbReference>
<evidence type="ECO:0000256" key="3">
    <source>
        <dbReference type="RuleBase" id="RU000389"/>
    </source>
</evidence>
<keyword evidence="3" id="KW-0281">Fimbrium</keyword>
<dbReference type="PROSITE" id="PS00409">
    <property type="entry name" value="PROKAR_NTER_METHYL"/>
    <property type="match status" value="1"/>
</dbReference>
<dbReference type="SUPFAM" id="SSF54523">
    <property type="entry name" value="Pili subunits"/>
    <property type="match status" value="1"/>
</dbReference>
<keyword evidence="4" id="KW-0812">Transmembrane</keyword>
<protein>
    <submittedName>
        <fullName evidence="5">Type IV pilus assembly protein PilA</fullName>
    </submittedName>
</protein>
<evidence type="ECO:0000313" key="5">
    <source>
        <dbReference type="EMBL" id="MBB3332661.1"/>
    </source>
</evidence>
<dbReference type="Gene3D" id="3.30.700.10">
    <property type="entry name" value="Glycoprotein, Type 4 Pilin"/>
    <property type="match status" value="1"/>
</dbReference>
<evidence type="ECO:0000256" key="2">
    <source>
        <dbReference type="ARBA" id="ARBA00022481"/>
    </source>
</evidence>
<evidence type="ECO:0000313" key="6">
    <source>
        <dbReference type="Proteomes" id="UP000553442"/>
    </source>
</evidence>